<dbReference type="AlphaFoldDB" id="U1PQB9"/>
<dbReference type="EMBL" id="KE356561">
    <property type="protein sequence ID" value="ERG95947.1"/>
    <property type="molecule type" value="Genomic_DNA"/>
</dbReference>
<dbReference type="STRING" id="1238425.J07HQW2_02408"/>
<gene>
    <name evidence="1" type="ORF">J07HQW2_02408</name>
</gene>
<accession>U1PQB9</accession>
<organism evidence="1 2">
    <name type="scientific">Haloquadratum walsbyi J07HQW2</name>
    <dbReference type="NCBI Taxonomy" id="1238425"/>
    <lineage>
        <taxon>Archaea</taxon>
        <taxon>Methanobacteriati</taxon>
        <taxon>Methanobacteriota</taxon>
        <taxon>Stenosarchaea group</taxon>
        <taxon>Halobacteria</taxon>
        <taxon>Halobacteriales</taxon>
        <taxon>Haloferacaceae</taxon>
        <taxon>Haloquadratum</taxon>
    </lineage>
</organism>
<reference evidence="1 2" key="1">
    <citation type="journal article" date="2013" name="PLoS ONE">
        <title>Assembly-driven community genomics of a hypersaline microbial ecosystem.</title>
        <authorList>
            <person name="Podell S."/>
            <person name="Ugalde J.A."/>
            <person name="Narasingarao P."/>
            <person name="Banfield J.F."/>
            <person name="Heidelberg K.B."/>
            <person name="Allen E.E."/>
        </authorList>
    </citation>
    <scope>NUCLEOTIDE SEQUENCE [LARGE SCALE GENOMIC DNA]</scope>
    <source>
        <strain evidence="2">J07HQW2</strain>
    </source>
</reference>
<evidence type="ECO:0000313" key="2">
    <source>
        <dbReference type="Proteomes" id="UP000030710"/>
    </source>
</evidence>
<name>U1PQB9_9EURY</name>
<dbReference type="eggNOG" id="arCOG02298">
    <property type="taxonomic scope" value="Archaea"/>
</dbReference>
<dbReference type="HOGENOM" id="CLU_2021470_0_0_2"/>
<proteinExistence type="predicted"/>
<evidence type="ECO:0000313" key="1">
    <source>
        <dbReference type="EMBL" id="ERG95947.1"/>
    </source>
</evidence>
<dbReference type="RefSeq" id="WP_021055419.1">
    <property type="nucleotide sequence ID" value="NZ_KE356561.1"/>
</dbReference>
<sequence length="122" mass="13276">MYLRWRGTTLSAIRDSLITHRDPASIVQTHTPTDGAVGIESDYLLSGNMPAESHADLSLSDSTDSASADSTDLRGATRFLDGVDHRAYGSLTTQLRNTLTLVSTPDRQTVWVSPVISCHNLF</sequence>
<protein>
    <submittedName>
        <fullName evidence="1">Uncharacterized protein</fullName>
    </submittedName>
</protein>
<dbReference type="Proteomes" id="UP000030710">
    <property type="component" value="Unassembled WGS sequence"/>
</dbReference>